<sequence>MEFELLITELDQTTIQLDKINFLATRIMSIASEKTKHAKNALEYDFESQEIFKCSTILLDYVKMADTAIKKVIHELAVYDTELQKDTQKESIAETKFEEFGTVVDDQTNGKGH</sequence>
<dbReference type="AlphaFoldDB" id="A0A414W0Z7"/>
<protein>
    <submittedName>
        <fullName evidence="1">Uncharacterized protein</fullName>
    </submittedName>
</protein>
<dbReference type="EMBL" id="QRJH01000005">
    <property type="protein sequence ID" value="RHH18004.1"/>
    <property type="molecule type" value="Genomic_DNA"/>
</dbReference>
<reference evidence="1 2" key="1">
    <citation type="submission" date="2018-08" db="EMBL/GenBank/DDBJ databases">
        <title>A genome reference for cultivated species of the human gut microbiota.</title>
        <authorList>
            <person name="Zou Y."/>
            <person name="Xue W."/>
            <person name="Luo G."/>
        </authorList>
    </citation>
    <scope>NUCLEOTIDE SEQUENCE [LARGE SCALE GENOMIC DNA]</scope>
    <source>
        <strain evidence="1 2">AM18-2AC</strain>
    </source>
</reference>
<gene>
    <name evidence="1" type="ORF">DW222_11520</name>
</gene>
<dbReference type="RefSeq" id="WP_118235895.1">
    <property type="nucleotide sequence ID" value="NZ_QRJH01000005.1"/>
</dbReference>
<evidence type="ECO:0000313" key="2">
    <source>
        <dbReference type="Proteomes" id="UP000284024"/>
    </source>
</evidence>
<dbReference type="Proteomes" id="UP000284024">
    <property type="component" value="Unassembled WGS sequence"/>
</dbReference>
<proteinExistence type="predicted"/>
<comment type="caution">
    <text evidence="1">The sequence shown here is derived from an EMBL/GenBank/DDBJ whole genome shotgun (WGS) entry which is preliminary data.</text>
</comment>
<accession>A0A414W0Z7</accession>
<organism evidence="1 2">
    <name type="scientific">Blautia obeum</name>
    <dbReference type="NCBI Taxonomy" id="40520"/>
    <lineage>
        <taxon>Bacteria</taxon>
        <taxon>Bacillati</taxon>
        <taxon>Bacillota</taxon>
        <taxon>Clostridia</taxon>
        <taxon>Lachnospirales</taxon>
        <taxon>Lachnospiraceae</taxon>
        <taxon>Blautia</taxon>
    </lineage>
</organism>
<name>A0A414W0Z7_9FIRM</name>
<evidence type="ECO:0000313" key="1">
    <source>
        <dbReference type="EMBL" id="RHH18004.1"/>
    </source>
</evidence>